<dbReference type="Pfam" id="PF06097">
    <property type="entry name" value="DUF945"/>
    <property type="match status" value="1"/>
</dbReference>
<reference evidence="1 2" key="1">
    <citation type="submission" date="2016-10" db="EMBL/GenBank/DDBJ databases">
        <authorList>
            <person name="de Groot N.N."/>
        </authorList>
    </citation>
    <scope>NUCLEOTIDE SEQUENCE [LARGE SCALE GENOMIC DNA]</scope>
    <source>
        <strain evidence="1 2">CGMCC 1.10228</strain>
    </source>
</reference>
<organism evidence="1 2">
    <name type="scientific">Vibrio xiamenensis</name>
    <dbReference type="NCBI Taxonomy" id="861298"/>
    <lineage>
        <taxon>Bacteria</taxon>
        <taxon>Pseudomonadati</taxon>
        <taxon>Pseudomonadota</taxon>
        <taxon>Gammaproteobacteria</taxon>
        <taxon>Vibrionales</taxon>
        <taxon>Vibrionaceae</taxon>
        <taxon>Vibrio</taxon>
    </lineage>
</organism>
<accession>A0A1G7ZM76</accession>
<evidence type="ECO:0000313" key="1">
    <source>
        <dbReference type="EMBL" id="SDH09764.1"/>
    </source>
</evidence>
<name>A0A1G7ZM76_9VIBR</name>
<proteinExistence type="predicted"/>
<dbReference type="RefSeq" id="WP_245696631.1">
    <property type="nucleotide sequence ID" value="NZ_FNDD01000008.1"/>
</dbReference>
<dbReference type="STRING" id="861298.SAMN04488136_10849"/>
<protein>
    <submittedName>
        <fullName evidence="1">Uncharacterized conserved protein YdgA, DUF945 family</fullName>
    </submittedName>
</protein>
<sequence>MTESKIHMQQLKKWGAIGGAVSLVLCWPLAVGSIGQNVISDGIAHLNNHALKAEVVDYDRGYLSSHVKTRYQVIDPKFAEQLTKDGLPTEFYVISDVSHGLMSLTAHSVFEDSQRLPIELDTTTQLNGNTDFNIQLDNWHYVDKNQQKAMVSLTPASLSGSLTVLGELNYVLDMPSVELDFASGDKLKVNGIKANGQGKRTQSFWIGEQQLSIADASIVDSKQNTTFAMQDASYHFTSNQDPTSERVSGQHIVELDNLKTNQGEVSRFNMDISFGDLDSQAFSRLLDVYQNNPKLSDAQIQTAVKSIETLFAKGFYVSMNQLSAKVGEGDFRSSFDLKVPQGTTNVAKNPMSVLPALTGKLDSYVSEALLKEFPNVKQVVDEAIVMEIADQTKQGYRIQAQLENSNLVFKNGQKIPLMALIVPMML</sequence>
<keyword evidence="2" id="KW-1185">Reference proteome</keyword>
<dbReference type="Proteomes" id="UP000198854">
    <property type="component" value="Unassembled WGS sequence"/>
</dbReference>
<gene>
    <name evidence="1" type="ORF">SAMN04488136_10849</name>
</gene>
<dbReference type="AlphaFoldDB" id="A0A1G7ZM76"/>
<dbReference type="EMBL" id="FNDD01000008">
    <property type="protein sequence ID" value="SDH09764.1"/>
    <property type="molecule type" value="Genomic_DNA"/>
</dbReference>
<evidence type="ECO:0000313" key="2">
    <source>
        <dbReference type="Proteomes" id="UP000198854"/>
    </source>
</evidence>
<dbReference type="InterPro" id="IPR010352">
    <property type="entry name" value="DUF945"/>
</dbReference>